<dbReference type="InterPro" id="IPR007353">
    <property type="entry name" value="DUF421"/>
</dbReference>
<evidence type="ECO:0000313" key="10">
    <source>
        <dbReference type="Proteomes" id="UP001597094"/>
    </source>
</evidence>
<dbReference type="PANTHER" id="PTHR34582:SF6">
    <property type="entry name" value="UPF0702 TRANSMEMBRANE PROTEIN YCAP"/>
    <property type="match status" value="1"/>
</dbReference>
<feature type="transmembrane region" description="Helical" evidence="7">
    <location>
        <begin position="49"/>
        <end position="66"/>
    </location>
</feature>
<name>A0ABW3SUR8_9BACT</name>
<proteinExistence type="inferred from homology"/>
<dbReference type="RefSeq" id="WP_377529680.1">
    <property type="nucleotide sequence ID" value="NZ_JBHTLD010000162.1"/>
</dbReference>
<evidence type="ECO:0000256" key="6">
    <source>
        <dbReference type="ARBA" id="ARBA00023136"/>
    </source>
</evidence>
<feature type="transmembrane region" description="Helical" evidence="7">
    <location>
        <begin position="18"/>
        <end position="37"/>
    </location>
</feature>
<evidence type="ECO:0000256" key="4">
    <source>
        <dbReference type="ARBA" id="ARBA00022692"/>
    </source>
</evidence>
<keyword evidence="10" id="KW-1185">Reference proteome</keyword>
<gene>
    <name evidence="9" type="ORF">ACFQ2O_15710</name>
</gene>
<keyword evidence="3" id="KW-1003">Cell membrane</keyword>
<keyword evidence="6 7" id="KW-0472">Membrane</keyword>
<evidence type="ECO:0000259" key="8">
    <source>
        <dbReference type="Pfam" id="PF04239"/>
    </source>
</evidence>
<evidence type="ECO:0000256" key="2">
    <source>
        <dbReference type="ARBA" id="ARBA00006448"/>
    </source>
</evidence>
<reference evidence="10" key="1">
    <citation type="journal article" date="2019" name="Int. J. Syst. Evol. Microbiol.">
        <title>The Global Catalogue of Microorganisms (GCM) 10K type strain sequencing project: providing services to taxonomists for standard genome sequencing and annotation.</title>
        <authorList>
            <consortium name="The Broad Institute Genomics Platform"/>
            <consortium name="The Broad Institute Genome Sequencing Center for Infectious Disease"/>
            <person name="Wu L."/>
            <person name="Ma J."/>
        </authorList>
    </citation>
    <scope>NUCLEOTIDE SEQUENCE [LARGE SCALE GENOMIC DNA]</scope>
    <source>
        <strain evidence="10">JCM 31319</strain>
    </source>
</reference>
<evidence type="ECO:0000256" key="1">
    <source>
        <dbReference type="ARBA" id="ARBA00004651"/>
    </source>
</evidence>
<dbReference type="Pfam" id="PF04239">
    <property type="entry name" value="DUF421"/>
    <property type="match status" value="1"/>
</dbReference>
<evidence type="ECO:0000256" key="5">
    <source>
        <dbReference type="ARBA" id="ARBA00022989"/>
    </source>
</evidence>
<dbReference type="EMBL" id="JBHTLD010000162">
    <property type="protein sequence ID" value="MFD1187662.1"/>
    <property type="molecule type" value="Genomic_DNA"/>
</dbReference>
<comment type="similarity">
    <text evidence="2">Belongs to the UPF0702 family.</text>
</comment>
<evidence type="ECO:0000256" key="3">
    <source>
        <dbReference type="ARBA" id="ARBA00022475"/>
    </source>
</evidence>
<accession>A0ABW3SUR8</accession>
<keyword evidence="5 7" id="KW-1133">Transmembrane helix</keyword>
<comment type="subcellular location">
    <subcellularLocation>
        <location evidence="1">Cell membrane</location>
        <topology evidence="1">Multi-pass membrane protein</topology>
    </subcellularLocation>
</comment>
<dbReference type="Proteomes" id="UP001597094">
    <property type="component" value="Unassembled WGS sequence"/>
</dbReference>
<keyword evidence="4 7" id="KW-0812">Transmembrane</keyword>
<feature type="domain" description="YetF C-terminal" evidence="8">
    <location>
        <begin position="100"/>
        <end position="166"/>
    </location>
</feature>
<organism evidence="9 10">
    <name type="scientific">Pontibacter rugosus</name>
    <dbReference type="NCBI Taxonomy" id="1745966"/>
    <lineage>
        <taxon>Bacteria</taxon>
        <taxon>Pseudomonadati</taxon>
        <taxon>Bacteroidota</taxon>
        <taxon>Cytophagia</taxon>
        <taxon>Cytophagales</taxon>
        <taxon>Hymenobacteraceae</taxon>
        <taxon>Pontibacter</taxon>
    </lineage>
</organism>
<sequence length="175" mass="18949">MNELIEIAIGNDAGVLTWWQMSVRAVVVFFAALMVSFIGSNRVFSKSSFPDIVFGIMYGSVLSRAITGSSPFLPTLAAALVLVLVHKGLAVVAFHLGAGFGHFTKGEHVKLIEEGNLQRQALRKHSITKDDLLEAVHRSGNNGNLSDVKSAYLERSGQISIRMKSGGRHKSNESP</sequence>
<comment type="caution">
    <text evidence="9">The sequence shown here is derived from an EMBL/GenBank/DDBJ whole genome shotgun (WGS) entry which is preliminary data.</text>
</comment>
<dbReference type="PANTHER" id="PTHR34582">
    <property type="entry name" value="UPF0702 TRANSMEMBRANE PROTEIN YCAP"/>
    <property type="match status" value="1"/>
</dbReference>
<dbReference type="InterPro" id="IPR023090">
    <property type="entry name" value="UPF0702_alpha/beta_dom_sf"/>
</dbReference>
<dbReference type="Gene3D" id="3.30.240.20">
    <property type="entry name" value="bsu07140 like domains"/>
    <property type="match status" value="1"/>
</dbReference>
<feature type="transmembrane region" description="Helical" evidence="7">
    <location>
        <begin position="72"/>
        <end position="96"/>
    </location>
</feature>
<evidence type="ECO:0000313" key="9">
    <source>
        <dbReference type="EMBL" id="MFD1187662.1"/>
    </source>
</evidence>
<protein>
    <submittedName>
        <fullName evidence="9">DUF421 domain-containing protein</fullName>
    </submittedName>
</protein>
<evidence type="ECO:0000256" key="7">
    <source>
        <dbReference type="SAM" id="Phobius"/>
    </source>
</evidence>